<feature type="non-terminal residue" evidence="7">
    <location>
        <position position="1"/>
    </location>
</feature>
<evidence type="ECO:0000313" key="7">
    <source>
        <dbReference type="EMBL" id="THG95686.1"/>
    </source>
</evidence>
<protein>
    <recommendedName>
        <fullName evidence="6">Pre-mRNA polyadenylation factor Fip1 domain-containing protein</fullName>
    </recommendedName>
</protein>
<organism evidence="7 8">
    <name type="scientific">Phellinidium pouzarii</name>
    <dbReference type="NCBI Taxonomy" id="167371"/>
    <lineage>
        <taxon>Eukaryota</taxon>
        <taxon>Fungi</taxon>
        <taxon>Dikarya</taxon>
        <taxon>Basidiomycota</taxon>
        <taxon>Agaricomycotina</taxon>
        <taxon>Agaricomycetes</taxon>
        <taxon>Hymenochaetales</taxon>
        <taxon>Hymenochaetaceae</taxon>
        <taxon>Phellinidium</taxon>
    </lineage>
</organism>
<feature type="compositionally biased region" description="Low complexity" evidence="5">
    <location>
        <begin position="81"/>
        <end position="96"/>
    </location>
</feature>
<dbReference type="OrthoDB" id="1917198at2759"/>
<feature type="compositionally biased region" description="Polar residues" evidence="5">
    <location>
        <begin position="201"/>
        <end position="225"/>
    </location>
</feature>
<dbReference type="EMBL" id="SGPK01000947">
    <property type="protein sequence ID" value="THG95686.1"/>
    <property type="molecule type" value="Genomic_DNA"/>
</dbReference>
<keyword evidence="8" id="KW-1185">Reference proteome</keyword>
<evidence type="ECO:0000256" key="1">
    <source>
        <dbReference type="ARBA" id="ARBA00004123"/>
    </source>
</evidence>
<dbReference type="GO" id="GO:0005847">
    <property type="term" value="C:mRNA cleavage and polyadenylation specificity factor complex"/>
    <property type="evidence" value="ECO:0007669"/>
    <property type="project" value="TreeGrafter"/>
</dbReference>
<feature type="region of interest" description="Disordered" evidence="5">
    <location>
        <begin position="200"/>
        <end position="256"/>
    </location>
</feature>
<sequence>LTRPLLRDIGVAENQDRRAVMDDDEDSFLYGESTQPVPLPPAQKTPVDDTVVIIPVLAEATEKQTNGVIAHLEAEAEAEVEAAVGGEVLETSQDGNGESEDAAEGGDEGEGDREEEEEEEEGEDESDDDIEFILEPPTRSLDFRTQRSGQRPSQVRTPSAVPQGTPVPSANLTTEYTPRERGPPAADVLRTSPVQAPILTPETSVQPSSATPANDTPPIQVQPASAEQRPIYDGPDPSTLPPARAPPSHPSIDPNVPGMFDGRSVFDIDMTNLAEKPWRRPGSDLSDWFNYGFDEISWEAYCYRRRALGDMADVLKANVLGFAGMPEEQLLALPPDARTMVMTGTNAMLTAGGPGGGQGVGVGVGPPGMMPPVGMNPMGGMNPMMAAEMGGMGGMNPMAVGMGGPMGMGMNGNMGVGMPGPGPGQVSMMQDGPPNGSVQVPGQGSGIAGSSVTPEQGGQMPLPDGLQGPGPGMMGMNMGGDFGGMQMQDGSGIPNQQIIQQMGQQMGPQMGQQMFPGMENGGTPTPTPVPVPPRSVPVPN</sequence>
<feature type="non-terminal residue" evidence="7">
    <location>
        <position position="540"/>
    </location>
</feature>
<dbReference type="GO" id="GO:0006397">
    <property type="term" value="P:mRNA processing"/>
    <property type="evidence" value="ECO:0007669"/>
    <property type="project" value="UniProtKB-KW"/>
</dbReference>
<evidence type="ECO:0000313" key="8">
    <source>
        <dbReference type="Proteomes" id="UP000308199"/>
    </source>
</evidence>
<dbReference type="PANTHER" id="PTHR13484:SF0">
    <property type="entry name" value="PRE-MRNA 3'-END-PROCESSING FACTOR FIP1"/>
    <property type="match status" value="1"/>
</dbReference>
<dbReference type="AlphaFoldDB" id="A0A4S4KCE2"/>
<gene>
    <name evidence="7" type="ORF">EW145_g7913</name>
</gene>
<evidence type="ECO:0000256" key="3">
    <source>
        <dbReference type="ARBA" id="ARBA00022664"/>
    </source>
</evidence>
<dbReference type="InterPro" id="IPR051187">
    <property type="entry name" value="Pre-mRNA_3'-end_processing_reg"/>
</dbReference>
<feature type="region of interest" description="Disordered" evidence="5">
    <location>
        <begin position="16"/>
        <end position="45"/>
    </location>
</feature>
<proteinExistence type="inferred from homology"/>
<evidence type="ECO:0000256" key="5">
    <source>
        <dbReference type="SAM" id="MobiDB-lite"/>
    </source>
</evidence>
<feature type="region of interest" description="Disordered" evidence="5">
    <location>
        <begin position="79"/>
        <end position="187"/>
    </location>
</feature>
<feature type="compositionally biased region" description="Pro residues" evidence="5">
    <location>
        <begin position="525"/>
        <end position="540"/>
    </location>
</feature>
<feature type="region of interest" description="Disordered" evidence="5">
    <location>
        <begin position="435"/>
        <end position="458"/>
    </location>
</feature>
<keyword evidence="4" id="KW-0539">Nucleus</keyword>
<accession>A0A4S4KCE2</accession>
<comment type="subcellular location">
    <subcellularLocation>
        <location evidence="1">Nucleus</location>
    </subcellularLocation>
</comment>
<reference evidence="7 8" key="1">
    <citation type="submission" date="2019-02" db="EMBL/GenBank/DDBJ databases">
        <title>Genome sequencing of the rare red list fungi Phellinidium pouzarii.</title>
        <authorList>
            <person name="Buettner E."/>
            <person name="Kellner H."/>
        </authorList>
    </citation>
    <scope>NUCLEOTIDE SEQUENCE [LARGE SCALE GENOMIC DNA]</scope>
    <source>
        <strain evidence="7 8">DSM 108285</strain>
    </source>
</reference>
<feature type="compositionally biased region" description="Polar residues" evidence="5">
    <location>
        <begin position="146"/>
        <end position="176"/>
    </location>
</feature>
<dbReference type="Pfam" id="PF05182">
    <property type="entry name" value="Fip1"/>
    <property type="match status" value="1"/>
</dbReference>
<keyword evidence="3" id="KW-0507">mRNA processing</keyword>
<name>A0A4S4KCE2_9AGAM</name>
<feature type="domain" description="Pre-mRNA polyadenylation factor Fip1" evidence="6">
    <location>
        <begin position="267"/>
        <end position="307"/>
    </location>
</feature>
<feature type="compositionally biased region" description="Polar residues" evidence="5">
    <location>
        <begin position="436"/>
        <end position="454"/>
    </location>
</feature>
<dbReference type="InterPro" id="IPR007854">
    <property type="entry name" value="Fip1_dom"/>
</dbReference>
<feature type="compositionally biased region" description="Acidic residues" evidence="5">
    <location>
        <begin position="97"/>
        <end position="132"/>
    </location>
</feature>
<evidence type="ECO:0000256" key="4">
    <source>
        <dbReference type="ARBA" id="ARBA00023242"/>
    </source>
</evidence>
<comment type="caution">
    <text evidence="7">The sequence shown here is derived from an EMBL/GenBank/DDBJ whole genome shotgun (WGS) entry which is preliminary data.</text>
</comment>
<feature type="compositionally biased region" description="Low complexity" evidence="5">
    <location>
        <begin position="507"/>
        <end position="518"/>
    </location>
</feature>
<evidence type="ECO:0000259" key="6">
    <source>
        <dbReference type="Pfam" id="PF05182"/>
    </source>
</evidence>
<feature type="compositionally biased region" description="Pro residues" evidence="5">
    <location>
        <begin position="238"/>
        <end position="249"/>
    </location>
</feature>
<evidence type="ECO:0000256" key="2">
    <source>
        <dbReference type="ARBA" id="ARBA00007459"/>
    </source>
</evidence>
<feature type="region of interest" description="Disordered" evidence="5">
    <location>
        <begin position="507"/>
        <end position="540"/>
    </location>
</feature>
<dbReference type="PANTHER" id="PTHR13484">
    <property type="entry name" value="FIP1-LIKE 1 PROTEIN"/>
    <property type="match status" value="1"/>
</dbReference>
<dbReference type="Proteomes" id="UP000308199">
    <property type="component" value="Unassembled WGS sequence"/>
</dbReference>
<comment type="similarity">
    <text evidence="2">Belongs to the FIP1 family.</text>
</comment>